<feature type="binding site" evidence="9">
    <location>
        <position position="198"/>
    </location>
    <ligand>
        <name>Mg(2+)</name>
        <dbReference type="ChEBI" id="CHEBI:18420"/>
    </ligand>
</feature>
<evidence type="ECO:0000256" key="3">
    <source>
        <dbReference type="ARBA" id="ARBA00022490"/>
    </source>
</evidence>
<accession>A0A8T7M8D9</accession>
<keyword evidence="8 9" id="KW-0342">GTP-binding</keyword>
<evidence type="ECO:0000259" key="10">
    <source>
        <dbReference type="PROSITE" id="PS51710"/>
    </source>
</evidence>
<dbReference type="GO" id="GO:0005737">
    <property type="term" value="C:cytoplasm"/>
    <property type="evidence" value="ECO:0007669"/>
    <property type="project" value="UniProtKB-SubCell"/>
</dbReference>
<keyword evidence="7 9" id="KW-0460">Magnesium</keyword>
<dbReference type="CDD" id="cd01898">
    <property type="entry name" value="Obg"/>
    <property type="match status" value="1"/>
</dbReference>
<dbReference type="GO" id="GO:0042254">
    <property type="term" value="P:ribosome biogenesis"/>
    <property type="evidence" value="ECO:0007669"/>
    <property type="project" value="UniProtKB-UniRule"/>
</dbReference>
<comment type="function">
    <text evidence="9">An essential GTPase which binds GTP, GDP and possibly (p)ppGpp with moderate affinity, with high nucleotide exchange rates and a fairly low GTP hydrolysis rate. Plays a role in control of the cell cycle, stress response, ribosome biogenesis and in those bacteria that undergo differentiation, in morphogenesis control.</text>
</comment>
<dbReference type="NCBIfam" id="TIGR03595">
    <property type="entry name" value="Obg_CgtA_exten"/>
    <property type="match status" value="1"/>
</dbReference>
<dbReference type="InterPro" id="IPR006169">
    <property type="entry name" value="GTP1_OBG_dom"/>
</dbReference>
<evidence type="ECO:0000256" key="8">
    <source>
        <dbReference type="ARBA" id="ARBA00023134"/>
    </source>
</evidence>
<dbReference type="InterPro" id="IPR006073">
    <property type="entry name" value="GTP-bd"/>
</dbReference>
<feature type="binding site" evidence="9">
    <location>
        <begin position="196"/>
        <end position="200"/>
    </location>
    <ligand>
        <name>GTP</name>
        <dbReference type="ChEBI" id="CHEBI:37565"/>
    </ligand>
</feature>
<dbReference type="InterPro" id="IPR036346">
    <property type="entry name" value="GTP-bd_prot_GTP1/OBG_C_sf"/>
</dbReference>
<evidence type="ECO:0000256" key="2">
    <source>
        <dbReference type="ARBA" id="ARBA00007699"/>
    </source>
</evidence>
<dbReference type="PANTHER" id="PTHR11702:SF31">
    <property type="entry name" value="MITOCHONDRIAL RIBOSOME-ASSOCIATED GTPASE 2"/>
    <property type="match status" value="1"/>
</dbReference>
<dbReference type="HAMAP" id="MF_01454">
    <property type="entry name" value="GTPase_Obg"/>
    <property type="match status" value="1"/>
</dbReference>
<dbReference type="InterPro" id="IPR036726">
    <property type="entry name" value="GTP1_OBG_dom_sf"/>
</dbReference>
<dbReference type="NCBIfam" id="NF008954">
    <property type="entry name" value="PRK12296.1"/>
    <property type="match status" value="1"/>
</dbReference>
<dbReference type="SUPFAM" id="SSF82051">
    <property type="entry name" value="Obg GTP-binding protein N-terminal domain"/>
    <property type="match status" value="1"/>
</dbReference>
<keyword evidence="3 9" id="KW-0963">Cytoplasm</keyword>
<evidence type="ECO:0000256" key="4">
    <source>
        <dbReference type="ARBA" id="ARBA00022723"/>
    </source>
</evidence>
<dbReference type="NCBIfam" id="TIGR02729">
    <property type="entry name" value="Obg_CgtA"/>
    <property type="match status" value="1"/>
</dbReference>
<dbReference type="RefSeq" id="WP_341470244.1">
    <property type="nucleotide sequence ID" value="NZ_CP128400.1"/>
</dbReference>
<evidence type="ECO:0000313" key="15">
    <source>
        <dbReference type="Proteomes" id="UP000521676"/>
    </source>
</evidence>
<feature type="binding site" evidence="9">
    <location>
        <begin position="288"/>
        <end position="291"/>
    </location>
    <ligand>
        <name>GTP</name>
        <dbReference type="ChEBI" id="CHEBI:37565"/>
    </ligand>
</feature>
<feature type="binding site" evidence="9">
    <location>
        <begin position="317"/>
        <end position="319"/>
    </location>
    <ligand>
        <name>GTP</name>
        <dbReference type="ChEBI" id="CHEBI:37565"/>
    </ligand>
</feature>
<dbReference type="PROSITE" id="PS00905">
    <property type="entry name" value="GTP1_OBG"/>
    <property type="match status" value="1"/>
</dbReference>
<comment type="subunit">
    <text evidence="9">Monomer.</text>
</comment>
<dbReference type="InterPro" id="IPR027417">
    <property type="entry name" value="P-loop_NTPase"/>
</dbReference>
<evidence type="ECO:0000256" key="9">
    <source>
        <dbReference type="HAMAP-Rule" id="MF_01454"/>
    </source>
</evidence>
<evidence type="ECO:0000256" key="5">
    <source>
        <dbReference type="ARBA" id="ARBA00022741"/>
    </source>
</evidence>
<evidence type="ECO:0000313" key="16">
    <source>
        <dbReference type="Proteomes" id="UP001431572"/>
    </source>
</evidence>
<reference evidence="13 15" key="1">
    <citation type="submission" date="2020-06" db="EMBL/GenBank/DDBJ databases">
        <title>Anoxygenic phototrophic Chloroflexota member uses a Type I reaction center.</title>
        <authorList>
            <person name="Tsuji J.M."/>
            <person name="Shaw N.A."/>
            <person name="Nagashima S."/>
            <person name="Venkiteswaran J."/>
            <person name="Schiff S.L."/>
            <person name="Hanada S."/>
            <person name="Tank M."/>
            <person name="Neufeld J.D."/>
        </authorList>
    </citation>
    <scope>NUCLEOTIDE SEQUENCE [LARGE SCALE GENOMIC DNA]</scope>
    <source>
        <strain evidence="13">L227-S17</strain>
    </source>
</reference>
<dbReference type="PROSITE" id="PS51881">
    <property type="entry name" value="OCT"/>
    <property type="match status" value="1"/>
</dbReference>
<evidence type="ECO:0000256" key="1">
    <source>
        <dbReference type="ARBA" id="ARBA00001946"/>
    </source>
</evidence>
<evidence type="ECO:0000256" key="6">
    <source>
        <dbReference type="ARBA" id="ARBA00022801"/>
    </source>
</evidence>
<gene>
    <name evidence="13" type="primary">obgE</name>
    <name evidence="9" type="synonym">obg</name>
    <name evidence="13" type="ORF">HXX08_21320</name>
    <name evidence="14" type="ORF">OZ401_003948</name>
</gene>
<proteinExistence type="inferred from homology"/>
<evidence type="ECO:0000256" key="7">
    <source>
        <dbReference type="ARBA" id="ARBA00022842"/>
    </source>
</evidence>
<dbReference type="EC" id="3.6.5.-" evidence="9"/>
<organism evidence="13 15">
    <name type="scientific">Candidatus Chlorohelix allophototropha</name>
    <dbReference type="NCBI Taxonomy" id="3003348"/>
    <lineage>
        <taxon>Bacteria</taxon>
        <taxon>Bacillati</taxon>
        <taxon>Chloroflexota</taxon>
        <taxon>Chloroflexia</taxon>
        <taxon>Candidatus Chloroheliales</taxon>
        <taxon>Candidatus Chloroheliaceae</taxon>
        <taxon>Candidatus Chlorohelix</taxon>
    </lineage>
</organism>
<dbReference type="EMBL" id="CP128400">
    <property type="protein sequence ID" value="WJW68339.1"/>
    <property type="molecule type" value="Genomic_DNA"/>
</dbReference>
<feature type="domain" description="OCT" evidence="11">
    <location>
        <begin position="357"/>
        <end position="435"/>
    </location>
</feature>
<dbReference type="Gene3D" id="2.70.210.12">
    <property type="entry name" value="GTP1/OBG domain"/>
    <property type="match status" value="1"/>
</dbReference>
<dbReference type="InterPro" id="IPR031167">
    <property type="entry name" value="G_OBG"/>
</dbReference>
<protein>
    <recommendedName>
        <fullName evidence="9">GTPase Obg</fullName>
        <ecNumber evidence="9">3.6.5.-</ecNumber>
    </recommendedName>
    <alternativeName>
        <fullName evidence="9">GTP-binding protein Obg</fullName>
    </alternativeName>
</protein>
<comment type="subcellular location">
    <subcellularLocation>
        <location evidence="9">Cytoplasm</location>
    </subcellularLocation>
</comment>
<feature type="domain" description="Obg" evidence="12">
    <location>
        <begin position="1"/>
        <end position="164"/>
    </location>
</feature>
<dbReference type="NCBIfam" id="NF008955">
    <property type="entry name" value="PRK12297.1"/>
    <property type="match status" value="1"/>
</dbReference>
<reference evidence="14" key="2">
    <citation type="journal article" date="2024" name="Nature">
        <title>Anoxygenic phototroph of the Chloroflexota uses a type I reaction centre.</title>
        <authorList>
            <person name="Tsuji J.M."/>
            <person name="Shaw N.A."/>
            <person name="Nagashima S."/>
            <person name="Venkiteswaran J.J."/>
            <person name="Schiff S.L."/>
            <person name="Watanabe T."/>
            <person name="Fukui M."/>
            <person name="Hanada S."/>
            <person name="Tank M."/>
            <person name="Neufeld J.D."/>
        </authorList>
    </citation>
    <scope>NUCLEOTIDE SEQUENCE</scope>
    <source>
        <strain evidence="14">L227-S17</strain>
    </source>
</reference>
<dbReference type="GO" id="GO:0003924">
    <property type="term" value="F:GTPase activity"/>
    <property type="evidence" value="ECO:0007669"/>
    <property type="project" value="UniProtKB-UniRule"/>
</dbReference>
<sequence>MFYDKAKIHLKAGDGGNGSASMRREKFVPFGGPDGGDGGRGGSIYLKVDTSLNTLLPFKYKQHYKAQSGGNGRKRQMHGSAGYDLYIKVPPGTIFYTEPDPDHPERPVLQGDLTEPGQTIMVARAGRGGLGNTHYKTSTHQAPRMAQNGEPGEARWLRLELKILADVGLVGFPNAGKSTLLSAITAATPKIADYPFTTLEPNLGVVIIDNDYTYVVADIPGLIEGASKGVGLGHEFLRHIERTRLLVHILDGSGYSGRDPINDYEQINKELADYSPELAAKPQIVVINKVDIPETQENLARLKEYFRQKDIEPQIISAAGRQGTKELILQIAQAVKELPSATVLAASREGEIPVLTPATLDDDAFTVIVEAPGEYRVRGKRIERIVAMTPMENWEALERLQLVLDRMGISRALDREGVKGGDLVKFGEKELYWEDNR</sequence>
<dbReference type="Pfam" id="PF01018">
    <property type="entry name" value="GTP1_OBG"/>
    <property type="match status" value="1"/>
</dbReference>
<dbReference type="Pfam" id="PF09269">
    <property type="entry name" value="DUF1967"/>
    <property type="match status" value="1"/>
</dbReference>
<dbReference type="InterPro" id="IPR006074">
    <property type="entry name" value="GTP1-OBG_CS"/>
</dbReference>
<dbReference type="FunFam" id="2.70.210.12:FF:000001">
    <property type="entry name" value="GTPase Obg"/>
    <property type="match status" value="1"/>
</dbReference>
<dbReference type="EMBL" id="JACATZ010000003">
    <property type="protein sequence ID" value="NWJ48405.1"/>
    <property type="molecule type" value="Genomic_DNA"/>
</dbReference>
<evidence type="ECO:0000259" key="12">
    <source>
        <dbReference type="PROSITE" id="PS51883"/>
    </source>
</evidence>
<evidence type="ECO:0000313" key="14">
    <source>
        <dbReference type="EMBL" id="WJW68339.1"/>
    </source>
</evidence>
<dbReference type="AlphaFoldDB" id="A0A8T7M8D9"/>
<comment type="cofactor">
    <cofactor evidence="1 9">
        <name>Mg(2+)</name>
        <dbReference type="ChEBI" id="CHEBI:18420"/>
    </cofactor>
</comment>
<dbReference type="InterPro" id="IPR014100">
    <property type="entry name" value="GTP-bd_Obg/CgtA"/>
</dbReference>
<feature type="domain" description="OBG-type G" evidence="10">
    <location>
        <begin position="165"/>
        <end position="336"/>
    </location>
</feature>
<evidence type="ECO:0000259" key="11">
    <source>
        <dbReference type="PROSITE" id="PS51881"/>
    </source>
</evidence>
<dbReference type="Proteomes" id="UP000521676">
    <property type="component" value="Unassembled WGS sequence"/>
</dbReference>
<dbReference type="PRINTS" id="PR00326">
    <property type="entry name" value="GTP1OBG"/>
</dbReference>
<keyword evidence="4 9" id="KW-0479">Metal-binding</keyword>
<dbReference type="InterPro" id="IPR045086">
    <property type="entry name" value="OBG_GTPase"/>
</dbReference>
<dbReference type="PANTHER" id="PTHR11702">
    <property type="entry name" value="DEVELOPMENTALLY REGULATED GTP-BINDING PROTEIN-RELATED"/>
    <property type="match status" value="1"/>
</dbReference>
<dbReference type="NCBIfam" id="NF008956">
    <property type="entry name" value="PRK12299.1"/>
    <property type="match status" value="1"/>
</dbReference>
<keyword evidence="16" id="KW-1185">Reference proteome</keyword>
<keyword evidence="5 9" id="KW-0547">Nucleotide-binding</keyword>
<dbReference type="InterPro" id="IPR015349">
    <property type="entry name" value="OCT_dom"/>
</dbReference>
<dbReference type="PROSITE" id="PS51710">
    <property type="entry name" value="G_OBG"/>
    <property type="match status" value="1"/>
</dbReference>
<comment type="similarity">
    <text evidence="2 9">Belongs to the TRAFAC class OBG-HflX-like GTPase superfamily. OBG GTPase family.</text>
</comment>
<dbReference type="SUPFAM" id="SSF52540">
    <property type="entry name" value="P-loop containing nucleoside triphosphate hydrolases"/>
    <property type="match status" value="1"/>
</dbReference>
<evidence type="ECO:0000313" key="13">
    <source>
        <dbReference type="EMBL" id="NWJ48405.1"/>
    </source>
</evidence>
<dbReference type="GO" id="GO:0000287">
    <property type="term" value="F:magnesium ion binding"/>
    <property type="evidence" value="ECO:0007669"/>
    <property type="project" value="InterPro"/>
</dbReference>
<dbReference type="Gene3D" id="3.30.300.350">
    <property type="entry name" value="GTP-binding protein OBG, C-terminal domain"/>
    <property type="match status" value="1"/>
</dbReference>
<dbReference type="PROSITE" id="PS51883">
    <property type="entry name" value="OBG"/>
    <property type="match status" value="1"/>
</dbReference>
<dbReference type="Gene3D" id="3.40.50.300">
    <property type="entry name" value="P-loop containing nucleotide triphosphate hydrolases"/>
    <property type="match status" value="1"/>
</dbReference>
<dbReference type="Pfam" id="PF01926">
    <property type="entry name" value="MMR_HSR1"/>
    <property type="match status" value="1"/>
</dbReference>
<dbReference type="Proteomes" id="UP001431572">
    <property type="component" value="Chromosome 2"/>
</dbReference>
<keyword evidence="6 9" id="KW-0378">Hydrolase</keyword>
<name>A0A8T7M8D9_9CHLR</name>
<feature type="binding site" evidence="9">
    <location>
        <position position="178"/>
    </location>
    <ligand>
        <name>Mg(2+)</name>
        <dbReference type="ChEBI" id="CHEBI:18420"/>
    </ligand>
</feature>
<feature type="binding site" evidence="9">
    <location>
        <begin position="218"/>
        <end position="221"/>
    </location>
    <ligand>
        <name>GTP</name>
        <dbReference type="ChEBI" id="CHEBI:37565"/>
    </ligand>
</feature>
<dbReference type="SUPFAM" id="SSF102741">
    <property type="entry name" value="Obg GTP-binding protein C-terminal domain"/>
    <property type="match status" value="1"/>
</dbReference>
<dbReference type="GO" id="GO:0005525">
    <property type="term" value="F:GTP binding"/>
    <property type="evidence" value="ECO:0007669"/>
    <property type="project" value="UniProtKB-UniRule"/>
</dbReference>
<feature type="binding site" evidence="9">
    <location>
        <begin position="171"/>
        <end position="178"/>
    </location>
    <ligand>
        <name>GTP</name>
        <dbReference type="ChEBI" id="CHEBI:37565"/>
    </ligand>
</feature>